<dbReference type="OrthoDB" id="9784832at2"/>
<dbReference type="Gene3D" id="2.160.10.10">
    <property type="entry name" value="Hexapeptide repeat proteins"/>
    <property type="match status" value="1"/>
</dbReference>
<dbReference type="AlphaFoldDB" id="A0A1H9K0M6"/>
<dbReference type="InParanoid" id="A0A1H9K0M6"/>
<sequence length="401" mass="43877">MANIILFDAEVRTHLLPLTFARPVADLRVGILTIREKWERHLGMPASFLTQDYLQGLFPLQSGKVNLLINGSILPTEEFVKLIRQLSPGQACLKDGELLAACLDEESVISFKNDADLGKFELINPGAISLLKINRPADIFAINGEAIQQDFRLLTAGRKSAPLSATNTLIGPQENLFIEEGARIEACILNVENGPIYLGKDAVVLEGSMIRGPFGANEKSVVKMGAKIYGATTLGPSVKVGGEINNVVFQANSNKGHDGFLGNAVIGEWCNIGADTNASNLKNDYSDIKVWSYAAERRVASGRQFHGLIMGDHSKAGINTMFNTGTVVGFSANVFGADFPPVFIPSFSWGGAEKMTSYRVDKAMLTADRMMQRRDRSLSEDDKAIFEHIFEQSKHLREKNK</sequence>
<dbReference type="STRING" id="478744.SAMN05444359_11926"/>
<protein>
    <submittedName>
        <fullName evidence="3">UDP-N-acetylglucosamine diphosphorylase/glucosamine-1-phosphate N-acetyltransferase</fullName>
    </submittedName>
</protein>
<evidence type="ECO:0000256" key="2">
    <source>
        <dbReference type="ARBA" id="ARBA00023315"/>
    </source>
</evidence>
<reference evidence="4" key="1">
    <citation type="submission" date="2016-10" db="EMBL/GenBank/DDBJ databases">
        <authorList>
            <person name="Varghese N."/>
            <person name="Submissions S."/>
        </authorList>
    </citation>
    <scope>NUCLEOTIDE SEQUENCE [LARGE SCALE GENOMIC DNA]</scope>
    <source>
        <strain evidence="4">DSM 24740</strain>
    </source>
</reference>
<proteinExistence type="predicted"/>
<keyword evidence="2" id="KW-0012">Acyltransferase</keyword>
<name>A0A1H9K0M6_9BACT</name>
<keyword evidence="1 3" id="KW-0808">Transferase</keyword>
<gene>
    <name evidence="3" type="ORF">SAMN05444359_11926</name>
</gene>
<evidence type="ECO:0000313" key="4">
    <source>
        <dbReference type="Proteomes" id="UP000199021"/>
    </source>
</evidence>
<dbReference type="InterPro" id="IPR011004">
    <property type="entry name" value="Trimer_LpxA-like_sf"/>
</dbReference>
<keyword evidence="4" id="KW-1185">Reference proteome</keyword>
<dbReference type="SUPFAM" id="SSF51161">
    <property type="entry name" value="Trimeric LpxA-like enzymes"/>
    <property type="match status" value="1"/>
</dbReference>
<dbReference type="GO" id="GO:0016779">
    <property type="term" value="F:nucleotidyltransferase activity"/>
    <property type="evidence" value="ECO:0007669"/>
    <property type="project" value="UniProtKB-ARBA"/>
</dbReference>
<evidence type="ECO:0000313" key="3">
    <source>
        <dbReference type="EMBL" id="SEQ92537.1"/>
    </source>
</evidence>
<dbReference type="InterPro" id="IPR050065">
    <property type="entry name" value="GlmU-like"/>
</dbReference>
<organism evidence="3 4">
    <name type="scientific">Neolewinella agarilytica</name>
    <dbReference type="NCBI Taxonomy" id="478744"/>
    <lineage>
        <taxon>Bacteria</taxon>
        <taxon>Pseudomonadati</taxon>
        <taxon>Bacteroidota</taxon>
        <taxon>Saprospiria</taxon>
        <taxon>Saprospirales</taxon>
        <taxon>Lewinellaceae</taxon>
        <taxon>Neolewinella</taxon>
    </lineage>
</organism>
<accession>A0A1H9K0M6</accession>
<dbReference type="NCBIfam" id="TIGR03991">
    <property type="entry name" value="alt_bact_glmU"/>
    <property type="match status" value="1"/>
</dbReference>
<dbReference type="Proteomes" id="UP000199021">
    <property type="component" value="Unassembled WGS sequence"/>
</dbReference>
<dbReference type="EMBL" id="FOFB01000019">
    <property type="protein sequence ID" value="SEQ92537.1"/>
    <property type="molecule type" value="Genomic_DNA"/>
</dbReference>
<dbReference type="GO" id="GO:0016746">
    <property type="term" value="F:acyltransferase activity"/>
    <property type="evidence" value="ECO:0007669"/>
    <property type="project" value="UniProtKB-KW"/>
</dbReference>
<dbReference type="InterPro" id="IPR023917">
    <property type="entry name" value="Bifunctiontional_GlmU_bac-type"/>
</dbReference>
<dbReference type="RefSeq" id="WP_090170422.1">
    <property type="nucleotide sequence ID" value="NZ_FOFB01000019.1"/>
</dbReference>
<evidence type="ECO:0000256" key="1">
    <source>
        <dbReference type="ARBA" id="ARBA00022679"/>
    </source>
</evidence>
<dbReference type="PANTHER" id="PTHR43584">
    <property type="entry name" value="NUCLEOTIDYL TRANSFERASE"/>
    <property type="match status" value="1"/>
</dbReference>
<dbReference type="Pfam" id="PF13562">
    <property type="entry name" value="NTP_transf_4"/>
    <property type="match status" value="1"/>
</dbReference>